<feature type="domain" description="Major facilitator superfamily (MFS) profile" evidence="7">
    <location>
        <begin position="27"/>
        <end position="455"/>
    </location>
</feature>
<feature type="transmembrane region" description="Helical" evidence="6">
    <location>
        <begin position="27"/>
        <end position="45"/>
    </location>
</feature>
<keyword evidence="5 6" id="KW-0472">Membrane</keyword>
<comment type="caution">
    <text evidence="8">The sequence shown here is derived from an EMBL/GenBank/DDBJ whole genome shotgun (WGS) entry which is preliminary data.</text>
</comment>
<evidence type="ECO:0000256" key="5">
    <source>
        <dbReference type="ARBA" id="ARBA00023136"/>
    </source>
</evidence>
<keyword evidence="4 6" id="KW-1133">Transmembrane helix</keyword>
<feature type="transmembrane region" description="Helical" evidence="6">
    <location>
        <begin position="119"/>
        <end position="141"/>
    </location>
</feature>
<feature type="transmembrane region" description="Helical" evidence="6">
    <location>
        <begin position="366"/>
        <end position="389"/>
    </location>
</feature>
<evidence type="ECO:0000259" key="7">
    <source>
        <dbReference type="PROSITE" id="PS50850"/>
    </source>
</evidence>
<dbReference type="PANTHER" id="PTHR23505">
    <property type="entry name" value="SPINSTER"/>
    <property type="match status" value="1"/>
</dbReference>
<keyword evidence="9" id="KW-1185">Reference proteome</keyword>
<dbReference type="RefSeq" id="WP_172236222.1">
    <property type="nucleotide sequence ID" value="NZ_JABFDP010000007.1"/>
</dbReference>
<dbReference type="InterPro" id="IPR044770">
    <property type="entry name" value="MFS_spinster-like"/>
</dbReference>
<dbReference type="PROSITE" id="PS50850">
    <property type="entry name" value="MFS"/>
    <property type="match status" value="1"/>
</dbReference>
<dbReference type="Pfam" id="PF07690">
    <property type="entry name" value="MFS_1"/>
    <property type="match status" value="1"/>
</dbReference>
<gene>
    <name evidence="8" type="ORF">JQ619_05190</name>
</gene>
<feature type="transmembrane region" description="Helical" evidence="6">
    <location>
        <begin position="332"/>
        <end position="354"/>
    </location>
</feature>
<feature type="transmembrane region" description="Helical" evidence="6">
    <location>
        <begin position="431"/>
        <end position="451"/>
    </location>
</feature>
<dbReference type="SUPFAM" id="SSF103473">
    <property type="entry name" value="MFS general substrate transporter"/>
    <property type="match status" value="1"/>
</dbReference>
<comment type="subcellular location">
    <subcellularLocation>
        <location evidence="1">Membrane</location>
        <topology evidence="1">Multi-pass membrane protein</topology>
    </subcellularLocation>
</comment>
<dbReference type="Proteomes" id="UP001314635">
    <property type="component" value="Unassembled WGS sequence"/>
</dbReference>
<dbReference type="CDD" id="cd17328">
    <property type="entry name" value="MFS_spinster_like"/>
    <property type="match status" value="1"/>
</dbReference>
<evidence type="ECO:0000256" key="4">
    <source>
        <dbReference type="ARBA" id="ARBA00022989"/>
    </source>
</evidence>
<dbReference type="PANTHER" id="PTHR23505:SF79">
    <property type="entry name" value="PROTEIN SPINSTER"/>
    <property type="match status" value="1"/>
</dbReference>
<evidence type="ECO:0000313" key="8">
    <source>
        <dbReference type="EMBL" id="MBR1135154.1"/>
    </source>
</evidence>
<feature type="transmembrane region" description="Helical" evidence="6">
    <location>
        <begin position="153"/>
        <end position="174"/>
    </location>
</feature>
<feature type="transmembrane region" description="Helical" evidence="6">
    <location>
        <begin position="306"/>
        <end position="326"/>
    </location>
</feature>
<feature type="transmembrane region" description="Helical" evidence="6">
    <location>
        <begin position="65"/>
        <end position="85"/>
    </location>
</feature>
<evidence type="ECO:0000256" key="6">
    <source>
        <dbReference type="SAM" id="Phobius"/>
    </source>
</evidence>
<feature type="transmembrane region" description="Helical" evidence="6">
    <location>
        <begin position="238"/>
        <end position="261"/>
    </location>
</feature>
<dbReference type="EMBL" id="JAFCLK010000004">
    <property type="protein sequence ID" value="MBR1135154.1"/>
    <property type="molecule type" value="Genomic_DNA"/>
</dbReference>
<feature type="transmembrane region" description="Helical" evidence="6">
    <location>
        <begin position="273"/>
        <end position="294"/>
    </location>
</feature>
<evidence type="ECO:0000256" key="1">
    <source>
        <dbReference type="ARBA" id="ARBA00004141"/>
    </source>
</evidence>
<dbReference type="InterPro" id="IPR011701">
    <property type="entry name" value="MFS"/>
</dbReference>
<keyword evidence="2" id="KW-0813">Transport</keyword>
<accession>A0ABS5G1J0</accession>
<protein>
    <submittedName>
        <fullName evidence="8">MFS transporter</fullName>
    </submittedName>
</protein>
<evidence type="ECO:0000256" key="3">
    <source>
        <dbReference type="ARBA" id="ARBA00022692"/>
    </source>
</evidence>
<proteinExistence type="predicted"/>
<evidence type="ECO:0000313" key="9">
    <source>
        <dbReference type="Proteomes" id="UP001314635"/>
    </source>
</evidence>
<feature type="transmembrane region" description="Helical" evidence="6">
    <location>
        <begin position="92"/>
        <end position="113"/>
    </location>
</feature>
<evidence type="ECO:0000256" key="2">
    <source>
        <dbReference type="ARBA" id="ARBA00022448"/>
    </source>
</evidence>
<name>A0ABS5G1J0_9BRAD</name>
<organism evidence="8 9">
    <name type="scientific">Bradyrhizobium denitrificans</name>
    <dbReference type="NCBI Taxonomy" id="2734912"/>
    <lineage>
        <taxon>Bacteria</taxon>
        <taxon>Pseudomonadati</taxon>
        <taxon>Pseudomonadota</taxon>
        <taxon>Alphaproteobacteria</taxon>
        <taxon>Hyphomicrobiales</taxon>
        <taxon>Nitrobacteraceae</taxon>
        <taxon>Bradyrhizobium</taxon>
    </lineage>
</organism>
<dbReference type="InterPro" id="IPR020846">
    <property type="entry name" value="MFS_dom"/>
</dbReference>
<keyword evidence="3 6" id="KW-0812">Transmembrane</keyword>
<feature type="transmembrane region" description="Helical" evidence="6">
    <location>
        <begin position="180"/>
        <end position="202"/>
    </location>
</feature>
<sequence>MTILSASLGAADAAQSQLLRRSYRARLLTILLLANTLSFADRAILSAVVEPIRHELGVSDLQIGMLQGLAFAVMYSLTGIPIGYLAERRSRIGILTVCIMVFSVATGLCGLAAGFVQLFLLRVLVGVGEGGYMPPATSLVADHYKPERRASALAIFLLGIPLGFFLGSLLAGIVAQHWGWRMVFFVMSVPGVVVSLLMILLLREPPRGLAEGAIVRDAAPSFGAVLRELLRLSAFRRLVVAGTVCTCALNAIGQFQMVYLLRVHQMSLGQAGLVNGLIAFVSIGTGMLIGGNLTDWLARRDRRWSMWLPAIGCTAGAACFAAGFAQTALQPAVALITLGGILAFFYSAPSYATVQAIAGVRMRSTAVAVFGVFTGLFGAGLGPLFVGIVSDALARRSFTAGDFSALCNRGQAVSPDAAIDAACRAAAASGIMGALIGASVLIVVAAGFFLLSSRALRETVGGFSTR</sequence>
<reference evidence="9" key="1">
    <citation type="journal article" date="2021" name="ISME J.">
        <title>Evolutionary origin and ecological implication of a unique nif island in free-living Bradyrhizobium lineages.</title>
        <authorList>
            <person name="Tao J."/>
        </authorList>
    </citation>
    <scope>NUCLEOTIDE SEQUENCE [LARGE SCALE GENOMIC DNA]</scope>
    <source>
        <strain evidence="9">SZCCT0094</strain>
    </source>
</reference>
<dbReference type="InterPro" id="IPR036259">
    <property type="entry name" value="MFS_trans_sf"/>
</dbReference>
<dbReference type="Gene3D" id="1.20.1250.20">
    <property type="entry name" value="MFS general substrate transporter like domains"/>
    <property type="match status" value="1"/>
</dbReference>